<accession>A0AAP0E265</accession>
<reference evidence="1 2" key="1">
    <citation type="submission" date="2024-01" db="EMBL/GenBank/DDBJ databases">
        <title>Genome assemblies of Stephania.</title>
        <authorList>
            <person name="Yang L."/>
        </authorList>
    </citation>
    <scope>NUCLEOTIDE SEQUENCE [LARGE SCALE GENOMIC DNA]</scope>
    <source>
        <strain evidence="1">QJT</strain>
        <tissue evidence="1">Leaf</tissue>
    </source>
</reference>
<protein>
    <submittedName>
        <fullName evidence="1">Uncharacterized protein</fullName>
    </submittedName>
</protein>
<name>A0AAP0E265_9MAGN</name>
<comment type="caution">
    <text evidence="1">The sequence shown here is derived from an EMBL/GenBank/DDBJ whole genome shotgun (WGS) entry which is preliminary data.</text>
</comment>
<organism evidence="1 2">
    <name type="scientific">Stephania japonica</name>
    <dbReference type="NCBI Taxonomy" id="461633"/>
    <lineage>
        <taxon>Eukaryota</taxon>
        <taxon>Viridiplantae</taxon>
        <taxon>Streptophyta</taxon>
        <taxon>Embryophyta</taxon>
        <taxon>Tracheophyta</taxon>
        <taxon>Spermatophyta</taxon>
        <taxon>Magnoliopsida</taxon>
        <taxon>Ranunculales</taxon>
        <taxon>Menispermaceae</taxon>
        <taxon>Menispermoideae</taxon>
        <taxon>Cissampelideae</taxon>
        <taxon>Stephania</taxon>
    </lineage>
</organism>
<sequence length="64" mass="7146">MKAYYVSKEKKGDVTDICCLATSSRIGPPRQKLSPYGAVFLVIQGCRFISAQVGLLSRWYGYPQ</sequence>
<proteinExistence type="predicted"/>
<dbReference type="EMBL" id="JBBNAE010000011">
    <property type="protein sequence ID" value="KAK9085236.1"/>
    <property type="molecule type" value="Genomic_DNA"/>
</dbReference>
<evidence type="ECO:0000313" key="2">
    <source>
        <dbReference type="Proteomes" id="UP001417504"/>
    </source>
</evidence>
<gene>
    <name evidence="1" type="ORF">Sjap_025647</name>
</gene>
<evidence type="ECO:0000313" key="1">
    <source>
        <dbReference type="EMBL" id="KAK9085236.1"/>
    </source>
</evidence>
<dbReference type="AlphaFoldDB" id="A0AAP0E265"/>
<dbReference type="Proteomes" id="UP001417504">
    <property type="component" value="Unassembled WGS sequence"/>
</dbReference>
<keyword evidence="2" id="KW-1185">Reference proteome</keyword>